<dbReference type="GO" id="GO:0004659">
    <property type="term" value="F:prenyltransferase activity"/>
    <property type="evidence" value="ECO:0007669"/>
    <property type="project" value="InterPro"/>
</dbReference>
<evidence type="ECO:0000313" key="5">
    <source>
        <dbReference type="Proteomes" id="UP000629098"/>
    </source>
</evidence>
<organism evidence="4 5">
    <name type="scientific">Iningainema tapete BLCC-T55</name>
    <dbReference type="NCBI Taxonomy" id="2748662"/>
    <lineage>
        <taxon>Bacteria</taxon>
        <taxon>Bacillati</taxon>
        <taxon>Cyanobacteriota</taxon>
        <taxon>Cyanophyceae</taxon>
        <taxon>Nostocales</taxon>
        <taxon>Scytonemataceae</taxon>
        <taxon>Iningainema tapete</taxon>
    </lineage>
</organism>
<dbReference type="AlphaFoldDB" id="A0A8J6XNN1"/>
<keyword evidence="1" id="KW-0479">Metal-binding</keyword>
<comment type="caution">
    <text evidence="4">The sequence shown here is derived from an EMBL/GenBank/DDBJ whole genome shotgun (WGS) entry which is preliminary data.</text>
</comment>
<dbReference type="PANTHER" id="PTHR38591:SF1">
    <property type="entry name" value="BLL1000 PROTEIN"/>
    <property type="match status" value="1"/>
</dbReference>
<evidence type="ECO:0000256" key="2">
    <source>
        <dbReference type="ARBA" id="ARBA00022842"/>
    </source>
</evidence>
<dbReference type="InterPro" id="IPR010791">
    <property type="entry name" value="AttH_dom"/>
</dbReference>
<dbReference type="CDD" id="cd00685">
    <property type="entry name" value="Trans_IPPS_HT"/>
    <property type="match status" value="1"/>
</dbReference>
<dbReference type="InterPro" id="IPR000092">
    <property type="entry name" value="Polyprenyl_synt"/>
</dbReference>
<dbReference type="Pfam" id="PF07143">
    <property type="entry name" value="CrtC"/>
    <property type="match status" value="1"/>
</dbReference>
<dbReference type="InterPro" id="IPR008949">
    <property type="entry name" value="Isoprenoid_synthase_dom_sf"/>
</dbReference>
<dbReference type="SFLD" id="SFLDS00005">
    <property type="entry name" value="Isoprenoid_Synthase_Type_I"/>
    <property type="match status" value="1"/>
</dbReference>
<dbReference type="Pfam" id="PF00348">
    <property type="entry name" value="polyprenyl_synt"/>
    <property type="match status" value="1"/>
</dbReference>
<evidence type="ECO:0000313" key="4">
    <source>
        <dbReference type="EMBL" id="MBD2775270.1"/>
    </source>
</evidence>
<proteinExistence type="predicted"/>
<dbReference type="PANTHER" id="PTHR38591">
    <property type="entry name" value="HYDROLASE"/>
    <property type="match status" value="1"/>
</dbReference>
<dbReference type="PROSITE" id="PS00444">
    <property type="entry name" value="POLYPRENYL_SYNTHASE_2"/>
    <property type="match status" value="1"/>
</dbReference>
<protein>
    <submittedName>
        <fullName evidence="4">Polyprenyl synthetase family protein</fullName>
    </submittedName>
</protein>
<dbReference type="EMBL" id="JACXAE010000076">
    <property type="protein sequence ID" value="MBD2775270.1"/>
    <property type="molecule type" value="Genomic_DNA"/>
</dbReference>
<dbReference type="InterPro" id="IPR033749">
    <property type="entry name" value="Polyprenyl_synt_CS"/>
</dbReference>
<dbReference type="GO" id="GO:0008299">
    <property type="term" value="P:isoprenoid biosynthetic process"/>
    <property type="evidence" value="ECO:0007669"/>
    <property type="project" value="InterPro"/>
</dbReference>
<evidence type="ECO:0000256" key="1">
    <source>
        <dbReference type="ARBA" id="ARBA00022723"/>
    </source>
</evidence>
<dbReference type="Gene3D" id="1.10.600.10">
    <property type="entry name" value="Farnesyl Diphosphate Synthase"/>
    <property type="match status" value="1"/>
</dbReference>
<dbReference type="InterPro" id="IPR023374">
    <property type="entry name" value="AttH-like_dom_sf"/>
</dbReference>
<evidence type="ECO:0000259" key="3">
    <source>
        <dbReference type="Pfam" id="PF07143"/>
    </source>
</evidence>
<reference evidence="4" key="1">
    <citation type="submission" date="2020-09" db="EMBL/GenBank/DDBJ databases">
        <title>Iningainema tapete sp. nov. (Scytonemataceae, Cyanobacteria) from greenhouses in central Florida (USA) produces two types of nodularin with biosynthetic potential for microcystin-LR and anabaenopeptins.</title>
        <authorList>
            <person name="Berthold D.E."/>
            <person name="Lefler F.W."/>
            <person name="Huang I.-S."/>
            <person name="Abdulla H."/>
            <person name="Zimba P.V."/>
            <person name="Laughinghouse H.D. IV."/>
        </authorList>
    </citation>
    <scope>NUCLEOTIDE SEQUENCE</scope>
    <source>
        <strain evidence="4">BLCCT55</strain>
    </source>
</reference>
<dbReference type="PROSITE" id="PS00723">
    <property type="entry name" value="POLYPRENYL_SYNTHASE_1"/>
    <property type="match status" value="1"/>
</dbReference>
<name>A0A8J6XNN1_9CYAN</name>
<dbReference type="Gene3D" id="2.40.370.10">
    <property type="entry name" value="AttH-like domain"/>
    <property type="match status" value="2"/>
</dbReference>
<gene>
    <name evidence="4" type="ORF">ICL16_25205</name>
</gene>
<feature type="domain" description="AttH" evidence="3">
    <location>
        <begin position="52"/>
        <end position="258"/>
    </location>
</feature>
<sequence length="765" mass="85738">MVQQLNHPASFPTSPNLLINPSRQFNKLQEDWHNKGVIDLSIQDLPHDSSHIEWWYVNSHITTIDGRKFSLFASFFRMARARNEDKKLVYAHTVTWGLSNVETQKYYTDSVVDRCAPQVGLKMLDNGESKADPMLQSALREVFEKGNVPLPDRLMTTEAFVNTDKLELDFDGNRFVKLDNGSYKLTLIHPQNISCELVFQPQKSAVCHGDNGVVNSTGGEDMFYYFIPRCRVEGTLTLDNQSVQVQSATGWYDHEFSKPILDEPEGSIKQDIAWNWISAQLSNGYEVTAYDLFDNNDGTNCGRWVIIIDPEGNSKNYSEFTFQPLDSWTSSRTFNTYPIAWQLEVPEANLYLCVEAAFPTQEFITIISKPAFWEGRVNVSGIINSEQITGLGFVERSGFDSIENLNDFLSAVGSETRKSIHTLLPLFPTHAQICQLVASDAHEHYLDGLDYEQYSRSLIQPIREIVDRGGKSWRSYALIACLDIVGGDSQVFANWLAVPELLHVGSLIVDDVQDQSSVRRGDLSCHQLYGEALAINAGTTSYFLGQVLLLNSQLSDADKLKVYELYFETLRAAHAGQAIDIDGFHPLMKEVVKQGKSELLEKRILAMYRLKSGVPASSLAQIGAILGKGTPLQIEALGNFFESLGLAFQIIDDVLNLRGFQNNLKSQGEDISCGKITLPVAKAMAKLPQLDRQILWQTIASKPTNADIISAVIEKLESCGAINASVQQANDLVESAWKRLDSLFPDSDIKIKLRAFSWYVLARHY</sequence>
<dbReference type="SUPFAM" id="SSF48576">
    <property type="entry name" value="Terpenoid synthases"/>
    <property type="match status" value="1"/>
</dbReference>
<dbReference type="Pfam" id="PF17186">
    <property type="entry name" value="Lipocalin_9"/>
    <property type="match status" value="1"/>
</dbReference>
<dbReference type="SUPFAM" id="SSF159245">
    <property type="entry name" value="AttH-like"/>
    <property type="match status" value="1"/>
</dbReference>
<accession>A0A8J6XNN1</accession>
<dbReference type="Proteomes" id="UP000629098">
    <property type="component" value="Unassembled WGS sequence"/>
</dbReference>
<dbReference type="GO" id="GO:0046872">
    <property type="term" value="F:metal ion binding"/>
    <property type="evidence" value="ECO:0007669"/>
    <property type="project" value="UniProtKB-KW"/>
</dbReference>
<keyword evidence="5" id="KW-1185">Reference proteome</keyword>
<keyword evidence="2" id="KW-0460">Magnesium</keyword>
<dbReference type="RefSeq" id="WP_190833422.1">
    <property type="nucleotide sequence ID" value="NZ_CAWPPI010000076.1"/>
</dbReference>